<evidence type="ECO:0000256" key="9">
    <source>
        <dbReference type="ARBA" id="ARBA00048679"/>
    </source>
</evidence>
<keyword evidence="7 10" id="KW-0067">ATP-binding</keyword>
<dbReference type="FunFam" id="1.10.510.10:FF:000207">
    <property type="entry name" value="serine/threonine-protein kinase dst1 isoform X1"/>
    <property type="match status" value="1"/>
</dbReference>
<evidence type="ECO:0000313" key="12">
    <source>
        <dbReference type="EMBL" id="CRZ09703.1"/>
    </source>
</evidence>
<keyword evidence="6" id="KW-0418">Kinase</keyword>
<dbReference type="PROSITE" id="PS50011">
    <property type="entry name" value="PROTEIN_KINASE_DOM"/>
    <property type="match status" value="1"/>
</dbReference>
<keyword evidence="3" id="KW-0723">Serine/threonine-protein kinase</keyword>
<dbReference type="EC" id="2.7.11.1" evidence="2"/>
<dbReference type="AlphaFoldDB" id="A0A0H5R6C9"/>
<dbReference type="InterPro" id="IPR050629">
    <property type="entry name" value="STE20/SPS1-PAK"/>
</dbReference>
<feature type="binding site" evidence="10">
    <location>
        <position position="39"/>
    </location>
    <ligand>
        <name>ATP</name>
        <dbReference type="ChEBI" id="CHEBI:30616"/>
    </ligand>
</feature>
<evidence type="ECO:0000256" key="7">
    <source>
        <dbReference type="ARBA" id="ARBA00022840"/>
    </source>
</evidence>
<dbReference type="SMART" id="SM00220">
    <property type="entry name" value="S_TKc"/>
    <property type="match status" value="1"/>
</dbReference>
<dbReference type="GO" id="GO:0005737">
    <property type="term" value="C:cytoplasm"/>
    <property type="evidence" value="ECO:0007669"/>
    <property type="project" value="TreeGrafter"/>
</dbReference>
<proteinExistence type="inferred from homology"/>
<comment type="catalytic activity">
    <reaction evidence="9">
        <text>L-seryl-[protein] + ATP = O-phospho-L-seryl-[protein] + ADP + H(+)</text>
        <dbReference type="Rhea" id="RHEA:17989"/>
        <dbReference type="Rhea" id="RHEA-COMP:9863"/>
        <dbReference type="Rhea" id="RHEA-COMP:11604"/>
        <dbReference type="ChEBI" id="CHEBI:15378"/>
        <dbReference type="ChEBI" id="CHEBI:29999"/>
        <dbReference type="ChEBI" id="CHEBI:30616"/>
        <dbReference type="ChEBI" id="CHEBI:83421"/>
        <dbReference type="ChEBI" id="CHEBI:456216"/>
        <dbReference type="EC" id="2.7.11.1"/>
    </reaction>
</comment>
<feature type="domain" description="Protein kinase" evidence="11">
    <location>
        <begin position="10"/>
        <end position="260"/>
    </location>
</feature>
<dbReference type="InterPro" id="IPR000719">
    <property type="entry name" value="Prot_kinase_dom"/>
</dbReference>
<dbReference type="PROSITE" id="PS00107">
    <property type="entry name" value="PROTEIN_KINASE_ATP"/>
    <property type="match status" value="1"/>
</dbReference>
<dbReference type="PANTHER" id="PTHR48012">
    <property type="entry name" value="STERILE20-LIKE KINASE, ISOFORM B-RELATED"/>
    <property type="match status" value="1"/>
</dbReference>
<dbReference type="InterPro" id="IPR017441">
    <property type="entry name" value="Protein_kinase_ATP_BS"/>
</dbReference>
<evidence type="ECO:0000259" key="11">
    <source>
        <dbReference type="PROSITE" id="PS50011"/>
    </source>
</evidence>
<evidence type="ECO:0000256" key="6">
    <source>
        <dbReference type="ARBA" id="ARBA00022777"/>
    </source>
</evidence>
<dbReference type="GO" id="GO:0004674">
    <property type="term" value="F:protein serine/threonine kinase activity"/>
    <property type="evidence" value="ECO:0007669"/>
    <property type="project" value="UniProtKB-KW"/>
</dbReference>
<dbReference type="Gene3D" id="1.10.510.10">
    <property type="entry name" value="Transferase(Phosphotransferase) domain 1"/>
    <property type="match status" value="1"/>
</dbReference>
<dbReference type="GO" id="GO:0005524">
    <property type="term" value="F:ATP binding"/>
    <property type="evidence" value="ECO:0007669"/>
    <property type="project" value="UniProtKB-UniRule"/>
</dbReference>
<comment type="catalytic activity">
    <reaction evidence="8">
        <text>L-threonyl-[protein] + ATP = O-phospho-L-threonyl-[protein] + ADP + H(+)</text>
        <dbReference type="Rhea" id="RHEA:46608"/>
        <dbReference type="Rhea" id="RHEA-COMP:11060"/>
        <dbReference type="Rhea" id="RHEA-COMP:11605"/>
        <dbReference type="ChEBI" id="CHEBI:15378"/>
        <dbReference type="ChEBI" id="CHEBI:30013"/>
        <dbReference type="ChEBI" id="CHEBI:30616"/>
        <dbReference type="ChEBI" id="CHEBI:61977"/>
        <dbReference type="ChEBI" id="CHEBI:456216"/>
        <dbReference type="EC" id="2.7.11.1"/>
    </reaction>
</comment>
<accession>A0A0H5R6C9</accession>
<reference evidence="12" key="1">
    <citation type="submission" date="2015-04" db="EMBL/GenBank/DDBJ databases">
        <title>The genome sequence of the plant pathogenic Rhizarian Plasmodiophora brassicae reveals insights in its biotrophic life cycle and the origin of chitin synthesis.</title>
        <authorList>
            <person name="Schwelm A."/>
            <person name="Fogelqvist J."/>
            <person name="Knaust A."/>
            <person name="Julke S."/>
            <person name="Lilja T."/>
            <person name="Dhandapani V."/>
            <person name="Bonilla-Rosso G."/>
            <person name="Karlsson M."/>
            <person name="Shevchenko A."/>
            <person name="Choi S.R."/>
            <person name="Kim H.G."/>
            <person name="Park J.Y."/>
            <person name="Lim Y.P."/>
            <person name="Ludwig-Muller J."/>
            <person name="Dixelius C."/>
        </authorList>
    </citation>
    <scope>NUCLEOTIDE SEQUENCE</scope>
    <source>
        <tissue evidence="12">Potato root galls</tissue>
    </source>
</reference>
<dbReference type="PANTHER" id="PTHR48012:SF10">
    <property type="entry name" value="FI20177P1"/>
    <property type="match status" value="1"/>
</dbReference>
<evidence type="ECO:0000256" key="3">
    <source>
        <dbReference type="ARBA" id="ARBA00022527"/>
    </source>
</evidence>
<evidence type="ECO:0000256" key="8">
    <source>
        <dbReference type="ARBA" id="ARBA00047899"/>
    </source>
</evidence>
<dbReference type="CDD" id="cd06609">
    <property type="entry name" value="STKc_MST3_like"/>
    <property type="match status" value="1"/>
</dbReference>
<dbReference type="EMBL" id="HACM01009261">
    <property type="protein sequence ID" value="CRZ09703.1"/>
    <property type="molecule type" value="Transcribed_RNA"/>
</dbReference>
<evidence type="ECO:0000256" key="5">
    <source>
        <dbReference type="ARBA" id="ARBA00022741"/>
    </source>
</evidence>
<name>A0A0H5R6C9_9EUKA</name>
<organism evidence="12">
    <name type="scientific">Spongospora subterranea</name>
    <dbReference type="NCBI Taxonomy" id="70186"/>
    <lineage>
        <taxon>Eukaryota</taxon>
        <taxon>Sar</taxon>
        <taxon>Rhizaria</taxon>
        <taxon>Endomyxa</taxon>
        <taxon>Phytomyxea</taxon>
        <taxon>Plasmodiophorida</taxon>
        <taxon>Plasmodiophoridae</taxon>
        <taxon>Spongospora</taxon>
    </lineage>
</organism>
<evidence type="ECO:0000256" key="10">
    <source>
        <dbReference type="PROSITE-ProRule" id="PRU10141"/>
    </source>
</evidence>
<protein>
    <recommendedName>
        <fullName evidence="2">non-specific serine/threonine protein kinase</fullName>
        <ecNumber evidence="2">2.7.11.1</ecNumber>
    </recommendedName>
</protein>
<evidence type="ECO:0000256" key="1">
    <source>
        <dbReference type="ARBA" id="ARBA00008874"/>
    </source>
</evidence>
<dbReference type="Gene3D" id="3.30.200.20">
    <property type="entry name" value="Phosphorylase Kinase, domain 1"/>
    <property type="match status" value="1"/>
</dbReference>
<keyword evidence="5 10" id="KW-0547">Nucleotide-binding</keyword>
<comment type="similarity">
    <text evidence="1">Belongs to the protein kinase superfamily. STE Ser/Thr protein kinase family. STE20 subfamily.</text>
</comment>
<dbReference type="SUPFAM" id="SSF56112">
    <property type="entry name" value="Protein kinase-like (PK-like)"/>
    <property type="match status" value="1"/>
</dbReference>
<evidence type="ECO:0000256" key="4">
    <source>
        <dbReference type="ARBA" id="ARBA00022679"/>
    </source>
</evidence>
<sequence>MAEAAGPTRYQKLAKIGKGSFGDVYKGLDRETQGIVAIKVIDLEAAEDEIEDIQQEICVLSQCHSQHITQYYGSYLSDHELWIIMEYLGGGSILDLMEEAPLEETYIAIIIREIIKGLEYLHERNKIHRDIKAANVLLSSKGEVKLADFGVVGQLSNTMRKRNTFVGTPFWMAPEVIQQSDYDEKADIWSLGITAIEMATGEPPYANIHPMRVLFIIPKQKPARLEGNFSKNFKDFVEKCLQKEPNSRPSAKELLKHKFVRNAKKISCLVDLLERVSQDRDTGLDRDDQQYGTLRQAPTADDSWLFNTIKGSPADEDLGDSKLGDDAADMLNNEDTENLFGSSCGTIRIRGGLPGMESVESTDFEPFADADIGDGFGTVKRIPKAAARTDPDQPLDCGDPFAYTDSDGDGYGSVSGFSITNGNDTVKIRAKPSRSKSSEISELDSGMEAVHLGIPVMPKETRDNINLASATCLSHAIDPVLAGLGSGAHGKLARAVDDLRAAFQAMHAADPTAVARFYQALTAKEKNSLDHNIPEQKVDPGVSASEVSPPIPAAVLQPIESKNNRGPGQGMFDTLLNRWKNQA</sequence>
<keyword evidence="4" id="KW-0808">Transferase</keyword>
<dbReference type="InterPro" id="IPR011009">
    <property type="entry name" value="Kinase-like_dom_sf"/>
</dbReference>
<dbReference type="Pfam" id="PF00069">
    <property type="entry name" value="Pkinase"/>
    <property type="match status" value="1"/>
</dbReference>
<evidence type="ECO:0000256" key="2">
    <source>
        <dbReference type="ARBA" id="ARBA00012513"/>
    </source>
</evidence>